<name>A0ACB7NY34_9PEZI</name>
<dbReference type="Proteomes" id="UP000724584">
    <property type="component" value="Unassembled WGS sequence"/>
</dbReference>
<proteinExistence type="predicted"/>
<reference evidence="1 2" key="1">
    <citation type="journal article" date="2021" name="Nat. Commun.">
        <title>Genetic determinants of endophytism in the Arabidopsis root mycobiome.</title>
        <authorList>
            <person name="Mesny F."/>
            <person name="Miyauchi S."/>
            <person name="Thiergart T."/>
            <person name="Pickel B."/>
            <person name="Atanasova L."/>
            <person name="Karlsson M."/>
            <person name="Huettel B."/>
            <person name="Barry K.W."/>
            <person name="Haridas S."/>
            <person name="Chen C."/>
            <person name="Bauer D."/>
            <person name="Andreopoulos W."/>
            <person name="Pangilinan J."/>
            <person name="LaButti K."/>
            <person name="Riley R."/>
            <person name="Lipzen A."/>
            <person name="Clum A."/>
            <person name="Drula E."/>
            <person name="Henrissat B."/>
            <person name="Kohler A."/>
            <person name="Grigoriev I.V."/>
            <person name="Martin F.M."/>
            <person name="Hacquard S."/>
        </authorList>
    </citation>
    <scope>NUCLEOTIDE SEQUENCE [LARGE SCALE GENOMIC DNA]</scope>
    <source>
        <strain evidence="1 2">MPI-SDFR-AT-0079</strain>
    </source>
</reference>
<evidence type="ECO:0000313" key="1">
    <source>
        <dbReference type="EMBL" id="KAH6623096.1"/>
    </source>
</evidence>
<organism evidence="1 2">
    <name type="scientific">Chaetomium tenue</name>
    <dbReference type="NCBI Taxonomy" id="1854479"/>
    <lineage>
        <taxon>Eukaryota</taxon>
        <taxon>Fungi</taxon>
        <taxon>Dikarya</taxon>
        <taxon>Ascomycota</taxon>
        <taxon>Pezizomycotina</taxon>
        <taxon>Sordariomycetes</taxon>
        <taxon>Sordariomycetidae</taxon>
        <taxon>Sordariales</taxon>
        <taxon>Chaetomiaceae</taxon>
        <taxon>Chaetomium</taxon>
    </lineage>
</organism>
<sequence length="1092" mass="120009">MTAPEDDSTRQETPNQPLDATADRPSEDTQAPNNDSHKPPGDDVVDSKPGAGSPDPDDSVLDSCTSESSSPGSSTDDAASETSESGLSEDDHDTKTPGSKTSNTHTDKKPDTATDDGPEPDKESDDTVIEDDNVPSADEPPELVEAEIDNEAENANASVTDDTATVDDAPEADNEAPIEKTPEPSEAGDAAEADSDADADGDAAANKTPDASEAGDAQADSEPYEDSDVTKRLRRMKDKSPSRMEWILRKEKFGKDNEALDELMLKFGLEEVKAHFLWVYDERQRARGRDDELWDLTNLHTCFLEGGENTRTMVLNLYIKLLQSLGLVEADLVARGKSGDYLGDTWEAATQHGNKGIFIVDTPEAEIFSPLKDTLARRFKKSNAPRPPVVLFHIPHSADNATDYILEPSGDVPSMHTIPVRQTEDDLLKTLKKEFNKELSHREAEGGWDGPIAQKFVRRAMKNGDLRTPNAVRESVDGLKERRRKRVEAEKAGRAPTPASTAYYIKSDFLGVTAAELGYQSTTLAELEKMIGMEDVKESVRELLAEASLSFRLELEGEPAQGAWSNRRCFIGPPGTGKTTAARLYGKILKEVGLLENDTVVEKRASDLIGPYIGHSEEFTQKAFKEARGGVLIIDDFHLLFPQTMHNTDGSDVFRAAVIDTIVAEIDPNTTRKEAIILIGYPDAMAEAFETSNPGLARRFPLAQAFRFHPYTADQLTQILHLRLTTHNLTPTPTALRVAEETLSLARHRPNFGNGGAIDTLLHTAQLARNARVAHLPVDADLDLTLHPTDFDPDWERAASATRRCTALFSSLQGMGGVMGQFQGYQALTARLRARGLDPRPHVPWALVFRGPPGTGKTTVARMVAQVYYDMGFLAGPEVVECSVGELLSPYTGGSGKKVVRMFERGLGKVLFVDEAYRLAEARAEDAIGEMVDCMTKERFCRKLVVVLAGYKEEMDELMRWNRGLRSRFATNVDFRPMKAADALQLLQTHLAKVDIVLGGVARASKDTILDLLTKLSKCRSWANGRDVIALSRIIVQEAYTKGKGHTETDDKGEQGPEKVVFQADDLISVLRQKLRNVREEDEETKAAESKR</sequence>
<dbReference type="EMBL" id="JAGIZQ010000006">
    <property type="protein sequence ID" value="KAH6623096.1"/>
    <property type="molecule type" value="Genomic_DNA"/>
</dbReference>
<comment type="caution">
    <text evidence="1">The sequence shown here is derived from an EMBL/GenBank/DDBJ whole genome shotgun (WGS) entry which is preliminary data.</text>
</comment>
<evidence type="ECO:0000313" key="2">
    <source>
        <dbReference type="Proteomes" id="UP000724584"/>
    </source>
</evidence>
<accession>A0ACB7NY34</accession>
<keyword evidence="2" id="KW-1185">Reference proteome</keyword>
<protein>
    <submittedName>
        <fullName evidence="1">P-loop containing nucleoside triphosphate hydrolase protein</fullName>
    </submittedName>
</protein>
<keyword evidence="1" id="KW-0378">Hydrolase</keyword>
<gene>
    <name evidence="1" type="ORF">F5144DRAFT_632499</name>
</gene>